<feature type="transmembrane region" description="Helical" evidence="1">
    <location>
        <begin position="116"/>
        <end position="143"/>
    </location>
</feature>
<organism evidence="2 3">
    <name type="scientific">Leptospira inadai serovar Lyme</name>
    <dbReference type="NCBI Taxonomy" id="293084"/>
    <lineage>
        <taxon>Bacteria</taxon>
        <taxon>Pseudomonadati</taxon>
        <taxon>Spirochaetota</taxon>
        <taxon>Spirochaetia</taxon>
        <taxon>Leptospirales</taxon>
        <taxon>Leptospiraceae</taxon>
        <taxon>Leptospira</taxon>
    </lineage>
</organism>
<evidence type="ECO:0000256" key="1">
    <source>
        <dbReference type="SAM" id="Phobius"/>
    </source>
</evidence>
<dbReference type="EMBL" id="MCRM02000013">
    <property type="protein sequence ID" value="PNV74537.1"/>
    <property type="molecule type" value="Genomic_DNA"/>
</dbReference>
<dbReference type="Proteomes" id="UP000094669">
    <property type="component" value="Unassembled WGS sequence"/>
</dbReference>
<reference evidence="2" key="1">
    <citation type="submission" date="2018-01" db="EMBL/GenBank/DDBJ databases">
        <title>Genomic characterization of Leptospira inadai serogroup Lyme isolated from captured rat in Brazil and comparative analysis with human reference strain.</title>
        <authorList>
            <person name="Moreno L.Z."/>
            <person name="Loureiro A.P."/>
            <person name="Miraglia F."/>
            <person name="Kremer F.S."/>
            <person name="Eslabao M.R."/>
            <person name="Dellagostin O.A."/>
            <person name="Lilenbaum W."/>
            <person name="Moreno A.M."/>
        </authorList>
    </citation>
    <scope>NUCLEOTIDE SEQUENCE [LARGE SCALE GENOMIC DNA]</scope>
    <source>
        <strain evidence="2">M34/99</strain>
    </source>
</reference>
<keyword evidence="1" id="KW-0812">Transmembrane</keyword>
<evidence type="ECO:0000313" key="2">
    <source>
        <dbReference type="EMBL" id="PNV74537.1"/>
    </source>
</evidence>
<protein>
    <recommendedName>
        <fullName evidence="4">Lipoprotein</fullName>
    </recommendedName>
</protein>
<dbReference type="RefSeq" id="WP_010414213.1">
    <property type="nucleotide sequence ID" value="NZ_MCRM02000013.1"/>
</dbReference>
<keyword evidence="1" id="KW-1133">Transmembrane helix</keyword>
<accession>A0ABX4YHJ8</accession>
<keyword evidence="3" id="KW-1185">Reference proteome</keyword>
<name>A0ABX4YHJ8_9LEPT</name>
<gene>
    <name evidence="2" type="ORF">BES34_013440</name>
</gene>
<comment type="caution">
    <text evidence="2">The sequence shown here is derived from an EMBL/GenBank/DDBJ whole genome shotgun (WGS) entry which is preliminary data.</text>
</comment>
<proteinExistence type="predicted"/>
<evidence type="ECO:0000313" key="3">
    <source>
        <dbReference type="Proteomes" id="UP000094669"/>
    </source>
</evidence>
<keyword evidence="1" id="KW-0472">Membrane</keyword>
<evidence type="ECO:0008006" key="4">
    <source>
        <dbReference type="Google" id="ProtNLM"/>
    </source>
</evidence>
<sequence length="261" mass="30349">MSKGSAFPSNFLRFRLTVFVLLIAESFLSCSSFPRSEKADITADHRYLLSYRNEDGQLFTANLSVQSRYGEALSDLRRFRVEVLRPLGERFVERLKEIDQQTIELKKDSTSIVRRLGAALAIALIVPVPFAFETTLTVGLIYVTYKKITEKKEDLIRKRHVEDLIRECQKVEDSLETFKKEHLVPFATKWERNFQEESNHFVNSKDQSDIRLSDSLMQKYSSDKEWLKVNAEWELNSSLHHCSKEAPLENKPKIRLASRKS</sequence>